<accession>A0A0E9S7U3</accession>
<dbReference type="AlphaFoldDB" id="A0A0E9S7U3"/>
<sequence length="50" mass="5744">MYYKAGRTMLFYKTVLATGKYDRYESVATRALIARMFSFFIINSQASSSS</sequence>
<protein>
    <submittedName>
        <fullName evidence="1">Uncharacterized protein</fullName>
    </submittedName>
</protein>
<name>A0A0E9S7U3_ANGAN</name>
<dbReference type="EMBL" id="GBXM01071964">
    <property type="protein sequence ID" value="JAH36613.1"/>
    <property type="molecule type" value="Transcribed_RNA"/>
</dbReference>
<proteinExistence type="predicted"/>
<evidence type="ECO:0000313" key="1">
    <source>
        <dbReference type="EMBL" id="JAH36613.1"/>
    </source>
</evidence>
<reference evidence="1" key="1">
    <citation type="submission" date="2014-11" db="EMBL/GenBank/DDBJ databases">
        <authorList>
            <person name="Amaro Gonzalez C."/>
        </authorList>
    </citation>
    <scope>NUCLEOTIDE SEQUENCE</scope>
</reference>
<organism evidence="1">
    <name type="scientific">Anguilla anguilla</name>
    <name type="common">European freshwater eel</name>
    <name type="synonym">Muraena anguilla</name>
    <dbReference type="NCBI Taxonomy" id="7936"/>
    <lineage>
        <taxon>Eukaryota</taxon>
        <taxon>Metazoa</taxon>
        <taxon>Chordata</taxon>
        <taxon>Craniata</taxon>
        <taxon>Vertebrata</taxon>
        <taxon>Euteleostomi</taxon>
        <taxon>Actinopterygii</taxon>
        <taxon>Neopterygii</taxon>
        <taxon>Teleostei</taxon>
        <taxon>Anguilliformes</taxon>
        <taxon>Anguillidae</taxon>
        <taxon>Anguilla</taxon>
    </lineage>
</organism>
<reference evidence="1" key="2">
    <citation type="journal article" date="2015" name="Fish Shellfish Immunol.">
        <title>Early steps in the European eel (Anguilla anguilla)-Vibrio vulnificus interaction in the gills: Role of the RtxA13 toxin.</title>
        <authorList>
            <person name="Callol A."/>
            <person name="Pajuelo D."/>
            <person name="Ebbesson L."/>
            <person name="Teles M."/>
            <person name="MacKenzie S."/>
            <person name="Amaro C."/>
        </authorList>
    </citation>
    <scope>NUCLEOTIDE SEQUENCE</scope>
</reference>